<reference evidence="1 2" key="1">
    <citation type="journal article" date="2020" name="ISME J.">
        <title>Comparative genomics reveals insights into cyanobacterial evolution and habitat adaptation.</title>
        <authorList>
            <person name="Chen M.Y."/>
            <person name="Teng W.K."/>
            <person name="Zhao L."/>
            <person name="Hu C.X."/>
            <person name="Zhou Y.K."/>
            <person name="Han B.P."/>
            <person name="Song L.R."/>
            <person name="Shu W.S."/>
        </authorList>
    </citation>
    <scope>NUCLEOTIDE SEQUENCE [LARGE SCALE GENOMIC DNA]</scope>
    <source>
        <strain evidence="1 2">FACHB-838</strain>
    </source>
</reference>
<dbReference type="Proteomes" id="UP000623440">
    <property type="component" value="Unassembled WGS sequence"/>
</dbReference>
<sequence>MAAFSVTQSRSALDAFYRRLRSRLGAPKAITATAHKLVRLFYQMWATAGKYTDPGMDYYEQKYQELILKNLRNKAHAQGLKIVPISPEQENIPSSPTLAT</sequence>
<evidence type="ECO:0000313" key="1">
    <source>
        <dbReference type="EMBL" id="MBD2537047.1"/>
    </source>
</evidence>
<name>A0ABR8E5M4_9NOSO</name>
<comment type="caution">
    <text evidence="1">The sequence shown here is derived from an EMBL/GenBank/DDBJ whole genome shotgun (WGS) entry which is preliminary data.</text>
</comment>
<evidence type="ECO:0000313" key="2">
    <source>
        <dbReference type="Proteomes" id="UP000623440"/>
    </source>
</evidence>
<dbReference type="EMBL" id="JACJSI010000645">
    <property type="protein sequence ID" value="MBD2537047.1"/>
    <property type="molecule type" value="Genomic_DNA"/>
</dbReference>
<dbReference type="RefSeq" id="WP_190947661.1">
    <property type="nucleotide sequence ID" value="NZ_JACJSI010000645.1"/>
</dbReference>
<organism evidence="1 2">
    <name type="scientific">Nostoc flagelliforme FACHB-838</name>
    <dbReference type="NCBI Taxonomy" id="2692904"/>
    <lineage>
        <taxon>Bacteria</taxon>
        <taxon>Bacillati</taxon>
        <taxon>Cyanobacteriota</taxon>
        <taxon>Cyanophyceae</taxon>
        <taxon>Nostocales</taxon>
        <taxon>Nostocaceae</taxon>
        <taxon>Nostoc</taxon>
    </lineage>
</organism>
<evidence type="ECO:0008006" key="3">
    <source>
        <dbReference type="Google" id="ProtNLM"/>
    </source>
</evidence>
<accession>A0ABR8E5M4</accession>
<protein>
    <recommendedName>
        <fullName evidence="3">Transposase</fullName>
    </recommendedName>
</protein>
<proteinExistence type="predicted"/>
<keyword evidence="2" id="KW-1185">Reference proteome</keyword>
<gene>
    <name evidence="1" type="ORF">H6G97_50775</name>
</gene>